<accession>A0A9P4NL05</accession>
<dbReference type="EMBL" id="MU007067">
    <property type="protein sequence ID" value="KAF2425799.1"/>
    <property type="molecule type" value="Genomic_DNA"/>
</dbReference>
<keyword evidence="6 8" id="KW-0472">Membrane</keyword>
<keyword evidence="3 8" id="KW-0812">Transmembrane</keyword>
<proteinExistence type="inferred from homology"/>
<evidence type="ECO:0000256" key="8">
    <source>
        <dbReference type="SAM" id="Phobius"/>
    </source>
</evidence>
<reference evidence="11" key="1">
    <citation type="journal article" date="2020" name="Stud. Mycol.">
        <title>101 Dothideomycetes genomes: a test case for predicting lifestyles and emergence of pathogens.</title>
        <authorList>
            <person name="Haridas S."/>
            <person name="Albert R."/>
            <person name="Binder M."/>
            <person name="Bloem J."/>
            <person name="Labutti K."/>
            <person name="Salamov A."/>
            <person name="Andreopoulos B."/>
            <person name="Baker S."/>
            <person name="Barry K."/>
            <person name="Bills G."/>
            <person name="Bluhm B."/>
            <person name="Cannon C."/>
            <person name="Castanera R."/>
            <person name="Culley D."/>
            <person name="Daum C."/>
            <person name="Ezra D."/>
            <person name="Gonzalez J."/>
            <person name="Henrissat B."/>
            <person name="Kuo A."/>
            <person name="Liang C."/>
            <person name="Lipzen A."/>
            <person name="Lutzoni F."/>
            <person name="Magnuson J."/>
            <person name="Mondo S."/>
            <person name="Nolan M."/>
            <person name="Ohm R."/>
            <person name="Pangilinan J."/>
            <person name="Park H.-J."/>
            <person name="Ramirez L."/>
            <person name="Alfaro M."/>
            <person name="Sun H."/>
            <person name="Tritt A."/>
            <person name="Yoshinaga Y."/>
            <person name="Zwiers L.-H."/>
            <person name="Turgeon B."/>
            <person name="Goodwin S."/>
            <person name="Spatafora J."/>
            <person name="Crous P."/>
            <person name="Grigoriev I."/>
        </authorList>
    </citation>
    <scope>NUCLEOTIDE SEQUENCE</scope>
    <source>
        <strain evidence="11">CBS 130266</strain>
    </source>
</reference>
<comment type="caution">
    <text evidence="11">The sequence shown here is derived from an EMBL/GenBank/DDBJ whole genome shotgun (WGS) entry which is preliminary data.</text>
</comment>
<feature type="non-terminal residue" evidence="11">
    <location>
        <position position="1"/>
    </location>
</feature>
<evidence type="ECO:0000313" key="12">
    <source>
        <dbReference type="Proteomes" id="UP000800235"/>
    </source>
</evidence>
<feature type="compositionally biased region" description="Polar residues" evidence="7">
    <location>
        <begin position="935"/>
        <end position="965"/>
    </location>
</feature>
<comment type="similarity">
    <text evidence="2">Belongs to the transient receptor potential (TRP) ion channel family.</text>
</comment>
<gene>
    <name evidence="11" type="ORF">EJ08DRAFT_570902</name>
</gene>
<feature type="region of interest" description="Disordered" evidence="7">
    <location>
        <begin position="859"/>
        <end position="965"/>
    </location>
</feature>
<comment type="subcellular location">
    <subcellularLocation>
        <location evidence="1">Membrane</location>
        <topology evidence="1">Multi-pass membrane protein</topology>
    </subcellularLocation>
</comment>
<evidence type="ECO:0000256" key="9">
    <source>
        <dbReference type="SAM" id="SignalP"/>
    </source>
</evidence>
<evidence type="ECO:0000256" key="6">
    <source>
        <dbReference type="ARBA" id="ARBA00023136"/>
    </source>
</evidence>
<dbReference type="GO" id="GO:0016020">
    <property type="term" value="C:membrane"/>
    <property type="evidence" value="ECO:0007669"/>
    <property type="project" value="UniProtKB-SubCell"/>
</dbReference>
<feature type="compositionally biased region" description="Low complexity" evidence="7">
    <location>
        <begin position="667"/>
        <end position="688"/>
    </location>
</feature>
<dbReference type="PANTHER" id="PTHR31145">
    <property type="entry name" value="INTEGRAL MEMBRANE PROTEIN (AFU_ORTHOLOGUE AFUA_7G01610)"/>
    <property type="match status" value="1"/>
</dbReference>
<evidence type="ECO:0000313" key="11">
    <source>
        <dbReference type="EMBL" id="KAF2425799.1"/>
    </source>
</evidence>
<feature type="region of interest" description="Disordered" evidence="7">
    <location>
        <begin position="619"/>
        <end position="642"/>
    </location>
</feature>
<feature type="transmembrane region" description="Helical" evidence="8">
    <location>
        <begin position="340"/>
        <end position="365"/>
    </location>
</feature>
<feature type="domain" description="ML-like" evidence="10">
    <location>
        <begin position="14"/>
        <end position="201"/>
    </location>
</feature>
<dbReference type="InterPro" id="IPR010308">
    <property type="entry name" value="TRP_C"/>
</dbReference>
<keyword evidence="12" id="KW-1185">Reference proteome</keyword>
<feature type="transmembrane region" description="Helical" evidence="8">
    <location>
        <begin position="496"/>
        <end position="516"/>
    </location>
</feature>
<feature type="non-terminal residue" evidence="11">
    <location>
        <position position="965"/>
    </location>
</feature>
<feature type="transmembrane region" description="Helical" evidence="8">
    <location>
        <begin position="418"/>
        <end position="441"/>
    </location>
</feature>
<keyword evidence="5 8" id="KW-1133">Transmembrane helix</keyword>
<feature type="region of interest" description="Disordered" evidence="7">
    <location>
        <begin position="657"/>
        <end position="712"/>
    </location>
</feature>
<evidence type="ECO:0000256" key="7">
    <source>
        <dbReference type="SAM" id="MobiDB-lite"/>
    </source>
</evidence>
<evidence type="ECO:0000256" key="4">
    <source>
        <dbReference type="ARBA" id="ARBA00022729"/>
    </source>
</evidence>
<feature type="region of interest" description="Disordered" evidence="7">
    <location>
        <begin position="736"/>
        <end position="759"/>
    </location>
</feature>
<dbReference type="InterPro" id="IPR032800">
    <property type="entry name" value="TRP_N"/>
</dbReference>
<dbReference type="PANTHER" id="PTHR31145:SF6">
    <property type="entry name" value="INTEGRAL MEMBRANE PROTEIN (AFU_ORTHOLOGUE AFUA_7G01610)"/>
    <property type="match status" value="1"/>
</dbReference>
<feature type="signal peptide" evidence="9">
    <location>
        <begin position="1"/>
        <end position="16"/>
    </location>
</feature>
<sequence length="965" mass="105183">LLALLVAIISLPVTEAVFVPFDNCISDNAQKLVIPNRPLQFVPYFMDVHFNTTSGKYTLNTTIYGNVTGQGHTGPYHAPNDPYWNSPDSLDAKIPDFITGKNYTTLFATTHVLSYTPYSNGSQFCAHTVQTGVNNTCPLGPLFNGNASDPSTLHAFSVTHDYGSSYAFSTFWTEFTIKSGDETANILGCISAGITPDLGKKLSDAIAYIPMAILALVGLATVMAAKFSPWSSSDFFHWTSNYGRDRDVLRLVTPGFGDCLQYIQFIVLAGSLSLNYPGYYQPVVSQASWSVLMFNESFVSHGNGTQSLKDGIYSVNGTYGLSRLSQLAGMTHDKDIWAGMAVWVCVIIASVTVLCQIGFASSWIVRKFTKTPEEDLQSKNLQFTGGNVVRVMFNFFLLPIVTLSLFQLVMASRSPASVVAMAVILIIVVILFALWLFRLIFTTKPRVHLFDHLPLLLLYGPLYNTYSDEAAPYAFIPFLLTCIRGIAIGAVQPSGIVQLIILAICEVVLILTLHAFRPFHNLTSMNAYHTFFSVIRLLTTLIMVAFVPSLGVAETVKGWIGYAVLLLHAIVLIFGFFLNAMQTLIEVFARLAQPAAGRDARGGLATVFGVRQLSKRVRRDARNSLGSNATALTESRGNGRRTSSAMLLHAASADHRGSRNFDQFSHGSGSMISGTSPGPSTPGGAHSPFSFIPGANQRAAPGDPYYRPPRLRRPTNEMLASADPEMVLDSSHEPLRAPSKRFTSTTDIGDGHTGFSHNRGSIGARFLHNFRSDNSEAKQARANPDYATRESDFYYGVRGPALSSMPSRRLKTGPADPMSPVASAKGWFSNMFAPKAKDKKKGFEVVRSTPLHLLQEQNEEPAPGAEQPYHDGPDAPQPRGLDIQIAGPSEAHALPRESEESYYPEDDPSLMRQISNTAPMLGPIQTGGSLHLPSRSVSGVSHITQNNPNVPRQSFRRLSSGASHP</sequence>
<dbReference type="OrthoDB" id="5312224at2759"/>
<dbReference type="Pfam" id="PF06011">
    <property type="entry name" value="TRP"/>
    <property type="match status" value="1"/>
</dbReference>
<evidence type="ECO:0000256" key="2">
    <source>
        <dbReference type="ARBA" id="ARBA00010642"/>
    </source>
</evidence>
<evidence type="ECO:0000259" key="10">
    <source>
        <dbReference type="SMART" id="SM01320"/>
    </source>
</evidence>
<feature type="chain" id="PRO_5040399915" description="ML-like domain-containing protein" evidence="9">
    <location>
        <begin position="17"/>
        <end position="965"/>
    </location>
</feature>
<keyword evidence="4 9" id="KW-0732">Signal</keyword>
<evidence type="ECO:0000256" key="5">
    <source>
        <dbReference type="ARBA" id="ARBA00022989"/>
    </source>
</evidence>
<dbReference type="Pfam" id="PF14558">
    <property type="entry name" value="TRP_N"/>
    <property type="match status" value="1"/>
</dbReference>
<organism evidence="11 12">
    <name type="scientific">Tothia fuscella</name>
    <dbReference type="NCBI Taxonomy" id="1048955"/>
    <lineage>
        <taxon>Eukaryota</taxon>
        <taxon>Fungi</taxon>
        <taxon>Dikarya</taxon>
        <taxon>Ascomycota</taxon>
        <taxon>Pezizomycotina</taxon>
        <taxon>Dothideomycetes</taxon>
        <taxon>Pleosporomycetidae</taxon>
        <taxon>Venturiales</taxon>
        <taxon>Cylindrosympodiaceae</taxon>
        <taxon>Tothia</taxon>
    </lineage>
</organism>
<feature type="transmembrane region" description="Helical" evidence="8">
    <location>
        <begin position="528"/>
        <end position="547"/>
    </location>
</feature>
<feature type="transmembrane region" description="Helical" evidence="8">
    <location>
        <begin position="385"/>
        <end position="406"/>
    </location>
</feature>
<name>A0A9P4NL05_9PEZI</name>
<evidence type="ECO:0000256" key="1">
    <source>
        <dbReference type="ARBA" id="ARBA00004141"/>
    </source>
</evidence>
<dbReference type="InterPro" id="IPR040241">
    <property type="entry name" value="TRP_Flc/Pkd2-like"/>
</dbReference>
<dbReference type="GO" id="GO:0055085">
    <property type="term" value="P:transmembrane transport"/>
    <property type="evidence" value="ECO:0007669"/>
    <property type="project" value="TreeGrafter"/>
</dbReference>
<feature type="compositionally biased region" description="Polar residues" evidence="7">
    <location>
        <begin position="624"/>
        <end position="642"/>
    </location>
</feature>
<dbReference type="SMART" id="SM01320">
    <property type="entry name" value="TRP_N"/>
    <property type="match status" value="1"/>
</dbReference>
<dbReference type="Proteomes" id="UP000800235">
    <property type="component" value="Unassembled WGS sequence"/>
</dbReference>
<protein>
    <recommendedName>
        <fullName evidence="10">ML-like domain-containing protein</fullName>
    </recommendedName>
</protein>
<dbReference type="AlphaFoldDB" id="A0A9P4NL05"/>
<feature type="transmembrane region" description="Helical" evidence="8">
    <location>
        <begin position="559"/>
        <end position="580"/>
    </location>
</feature>
<feature type="transmembrane region" description="Helical" evidence="8">
    <location>
        <begin position="205"/>
        <end position="225"/>
    </location>
</feature>
<evidence type="ECO:0000256" key="3">
    <source>
        <dbReference type="ARBA" id="ARBA00022692"/>
    </source>
</evidence>